<accession>A0A382IQX5</accession>
<organism evidence="2">
    <name type="scientific">marine metagenome</name>
    <dbReference type="NCBI Taxonomy" id="408172"/>
    <lineage>
        <taxon>unclassified sequences</taxon>
        <taxon>metagenomes</taxon>
        <taxon>ecological metagenomes</taxon>
    </lineage>
</organism>
<evidence type="ECO:0000259" key="1">
    <source>
        <dbReference type="Pfam" id="PF03102"/>
    </source>
</evidence>
<dbReference type="InterPro" id="IPR051690">
    <property type="entry name" value="PseI-like"/>
</dbReference>
<evidence type="ECO:0000313" key="2">
    <source>
        <dbReference type="EMBL" id="SVC01642.1"/>
    </source>
</evidence>
<protein>
    <recommendedName>
        <fullName evidence="1">PseI/NeuA/B-like domain-containing protein</fullName>
    </recommendedName>
</protein>
<dbReference type="SUPFAM" id="SSF51569">
    <property type="entry name" value="Aldolase"/>
    <property type="match status" value="1"/>
</dbReference>
<dbReference type="GO" id="GO:0016051">
    <property type="term" value="P:carbohydrate biosynthetic process"/>
    <property type="evidence" value="ECO:0007669"/>
    <property type="project" value="InterPro"/>
</dbReference>
<dbReference type="Gene3D" id="3.20.20.70">
    <property type="entry name" value="Aldolase class I"/>
    <property type="match status" value="1"/>
</dbReference>
<dbReference type="EMBL" id="UINC01068777">
    <property type="protein sequence ID" value="SVC01642.1"/>
    <property type="molecule type" value="Genomic_DNA"/>
</dbReference>
<name>A0A382IQX5_9ZZZZ</name>
<dbReference type="InterPro" id="IPR013785">
    <property type="entry name" value="Aldolase_TIM"/>
</dbReference>
<dbReference type="GO" id="GO:0047444">
    <property type="term" value="F:N-acylneuraminate-9-phosphate synthase activity"/>
    <property type="evidence" value="ECO:0007669"/>
    <property type="project" value="TreeGrafter"/>
</dbReference>
<reference evidence="2" key="1">
    <citation type="submission" date="2018-05" db="EMBL/GenBank/DDBJ databases">
        <authorList>
            <person name="Lanie J.A."/>
            <person name="Ng W.-L."/>
            <person name="Kazmierczak K.M."/>
            <person name="Andrzejewski T.M."/>
            <person name="Davidsen T.M."/>
            <person name="Wayne K.J."/>
            <person name="Tettelin H."/>
            <person name="Glass J.I."/>
            <person name="Rusch D."/>
            <person name="Podicherti R."/>
            <person name="Tsui H.-C.T."/>
            <person name="Winkler M.E."/>
        </authorList>
    </citation>
    <scope>NUCLEOTIDE SEQUENCE</scope>
</reference>
<proteinExistence type="predicted"/>
<dbReference type="InterPro" id="IPR013132">
    <property type="entry name" value="PseI/NeuA/B-like_N"/>
</dbReference>
<dbReference type="Pfam" id="PF03102">
    <property type="entry name" value="NeuB"/>
    <property type="match status" value="1"/>
</dbReference>
<dbReference type="PANTHER" id="PTHR42966:SF1">
    <property type="entry name" value="SIALIC ACID SYNTHASE"/>
    <property type="match status" value="1"/>
</dbReference>
<dbReference type="AlphaFoldDB" id="A0A382IQX5"/>
<dbReference type="PANTHER" id="PTHR42966">
    <property type="entry name" value="N-ACETYLNEURAMINATE SYNTHASE"/>
    <property type="match status" value="1"/>
</dbReference>
<gene>
    <name evidence="2" type="ORF">METZ01_LOCUS254496</name>
</gene>
<feature type="non-terminal residue" evidence="2">
    <location>
        <position position="193"/>
    </location>
</feature>
<feature type="domain" description="PseI/NeuA/B-like" evidence="1">
    <location>
        <begin position="39"/>
        <end position="190"/>
    </location>
</feature>
<sequence>MISHRIKNWDPKVTVPKRPLIIAEAGVNHEGDLSIARRLVREAAAGGADAIKFQTYRVDTLVAKHAPAYWDTTKEATTSQTALYRKYEKFWKKEYEELKICCENEGIEFLSSPFDESSASFLNDLMEVFKIASSEITNKPFIELICSYGKPVILSTGASNIEEIQEALGWIDRFGVPAAILHCVLSYPTADDS</sequence>